<sequence>MGISSAFNIATAGLRTTALQSDLVARNISNASTEGYTRKSADLVTRHGTVAVAGISREVNSLLDRLDRGNRSELARSQTLAEGLKSYTDLLGQPDDATSPSAGLNEVYNALITLSGSPNNQAAQQGTVEMAKGLARQINDLAQVANALSSEVDLNIRYDVSDLNDRLTRIGQINMRLMQTGSGGVEGAELLDEMGRLLDQVSGYMDIQITSSPDGAVSVYTAGGTELVQGRRVSTLSYEPGTGSLRAGDTDITPGRNGNRGFSSGSLAGLMELRDTAIPKIRGELDGFAADLIARFSAADPTLAPGAHGLFTDSALGTPGLDSSGLAARLMVNRAADPALGGNAGLLVSGFGTATTLEPGSSTIVNALISSIDQRPAGGQSLAERAANMVAGQQQMRVSAERAVQSAELSGATISASRQNLQGVNVDDELQVLMVIEQSYAANAKVLSTLQQMLDSLMDAV</sequence>
<proteinExistence type="inferred from homology"/>
<comment type="subcellular location">
    <subcellularLocation>
        <location evidence="1">Bacterial flagellum</location>
    </subcellularLocation>
    <subcellularLocation>
        <location evidence="2">Secreted</location>
    </subcellularLocation>
</comment>
<evidence type="ECO:0000256" key="1">
    <source>
        <dbReference type="ARBA" id="ARBA00004365"/>
    </source>
</evidence>
<evidence type="ECO:0000256" key="6">
    <source>
        <dbReference type="ARBA" id="ARBA00023143"/>
    </source>
</evidence>
<name>A0ABS8CNA6_9RHOB</name>
<evidence type="ECO:0000256" key="5">
    <source>
        <dbReference type="ARBA" id="ARBA00022525"/>
    </source>
</evidence>
<dbReference type="Proteomes" id="UP001198571">
    <property type="component" value="Unassembled WGS sequence"/>
</dbReference>
<evidence type="ECO:0000313" key="9">
    <source>
        <dbReference type="EMBL" id="MCB5410858.1"/>
    </source>
</evidence>
<dbReference type="Pfam" id="PF22638">
    <property type="entry name" value="FlgK_D1"/>
    <property type="match status" value="1"/>
</dbReference>
<keyword evidence="9" id="KW-0966">Cell projection</keyword>
<dbReference type="InterPro" id="IPR053927">
    <property type="entry name" value="FlgK_helical"/>
</dbReference>
<protein>
    <recommendedName>
        <fullName evidence="4">Flagellar hook-associated protein 1</fullName>
    </recommendedName>
</protein>
<dbReference type="PANTHER" id="PTHR30033">
    <property type="entry name" value="FLAGELLAR HOOK-ASSOCIATED PROTEIN 1"/>
    <property type="match status" value="1"/>
</dbReference>
<dbReference type="PANTHER" id="PTHR30033:SF1">
    <property type="entry name" value="FLAGELLAR HOOK-ASSOCIATED PROTEIN 1"/>
    <property type="match status" value="1"/>
</dbReference>
<dbReference type="RefSeq" id="WP_226936124.1">
    <property type="nucleotide sequence ID" value="NZ_JACDXX010000011.1"/>
</dbReference>
<dbReference type="Pfam" id="PF06429">
    <property type="entry name" value="Flg_bbr_C"/>
    <property type="match status" value="1"/>
</dbReference>
<feature type="domain" description="Flagellar hook-associated protein FlgK helical" evidence="8">
    <location>
        <begin position="92"/>
        <end position="298"/>
    </location>
</feature>
<evidence type="ECO:0000313" key="10">
    <source>
        <dbReference type="Proteomes" id="UP001198571"/>
    </source>
</evidence>
<evidence type="ECO:0000256" key="2">
    <source>
        <dbReference type="ARBA" id="ARBA00004613"/>
    </source>
</evidence>
<feature type="domain" description="Flagellar basal-body/hook protein C-terminal" evidence="7">
    <location>
        <begin position="423"/>
        <end position="458"/>
    </location>
</feature>
<dbReference type="InterPro" id="IPR010930">
    <property type="entry name" value="Flg_bb/hook_C_dom"/>
</dbReference>
<reference evidence="9 10" key="1">
    <citation type="submission" date="2020-07" db="EMBL/GenBank/DDBJ databases">
        <title>Pseudogemmobacter sp. nov., isolated from poultry manure in Taiwan.</title>
        <authorList>
            <person name="Lin S.-Y."/>
            <person name="Tang Y.-S."/>
            <person name="Young C.-C."/>
        </authorList>
    </citation>
    <scope>NUCLEOTIDE SEQUENCE [LARGE SCALE GENOMIC DNA]</scope>
    <source>
        <strain evidence="9 10">CC-YST710</strain>
    </source>
</reference>
<gene>
    <name evidence="9" type="primary">flgK</name>
    <name evidence="9" type="ORF">H0485_12720</name>
</gene>
<keyword evidence="5" id="KW-0964">Secreted</keyword>
<dbReference type="InterPro" id="IPR002371">
    <property type="entry name" value="FlgK"/>
</dbReference>
<keyword evidence="9" id="KW-0969">Cilium</keyword>
<evidence type="ECO:0000259" key="8">
    <source>
        <dbReference type="Pfam" id="PF22638"/>
    </source>
</evidence>
<dbReference type="EMBL" id="JACDXX010000011">
    <property type="protein sequence ID" value="MCB5410858.1"/>
    <property type="molecule type" value="Genomic_DNA"/>
</dbReference>
<dbReference type="SUPFAM" id="SSF64518">
    <property type="entry name" value="Phase 1 flagellin"/>
    <property type="match status" value="1"/>
</dbReference>
<evidence type="ECO:0000259" key="7">
    <source>
        <dbReference type="Pfam" id="PF06429"/>
    </source>
</evidence>
<keyword evidence="6" id="KW-0975">Bacterial flagellum</keyword>
<evidence type="ECO:0000256" key="3">
    <source>
        <dbReference type="ARBA" id="ARBA00009677"/>
    </source>
</evidence>
<comment type="caution">
    <text evidence="9">The sequence shown here is derived from an EMBL/GenBank/DDBJ whole genome shotgun (WGS) entry which is preliminary data.</text>
</comment>
<keyword evidence="9" id="KW-0282">Flagellum</keyword>
<evidence type="ECO:0000256" key="4">
    <source>
        <dbReference type="ARBA" id="ARBA00016244"/>
    </source>
</evidence>
<keyword evidence="10" id="KW-1185">Reference proteome</keyword>
<organism evidence="9 10">
    <name type="scientific">Pseudogemmobacter faecipullorum</name>
    <dbReference type="NCBI Taxonomy" id="2755041"/>
    <lineage>
        <taxon>Bacteria</taxon>
        <taxon>Pseudomonadati</taxon>
        <taxon>Pseudomonadota</taxon>
        <taxon>Alphaproteobacteria</taxon>
        <taxon>Rhodobacterales</taxon>
        <taxon>Paracoccaceae</taxon>
        <taxon>Pseudogemmobacter</taxon>
    </lineage>
</organism>
<comment type="similarity">
    <text evidence="3">Belongs to the flagella basal body rod proteins family.</text>
</comment>
<accession>A0ABS8CNA6</accession>
<dbReference type="NCBIfam" id="TIGR02492">
    <property type="entry name" value="flgK_ends"/>
    <property type="match status" value="1"/>
</dbReference>